<dbReference type="Pfam" id="PF05343">
    <property type="entry name" value="Peptidase_M42"/>
    <property type="match status" value="1"/>
</dbReference>
<feature type="binding site" evidence="8">
    <location>
        <position position="334"/>
    </location>
    <ligand>
        <name>Zn(2+)</name>
        <dbReference type="ChEBI" id="CHEBI:29105"/>
        <label>2</label>
    </ligand>
</feature>
<dbReference type="SUPFAM" id="SSF53187">
    <property type="entry name" value="Zn-dependent exopeptidases"/>
    <property type="match status" value="1"/>
</dbReference>
<dbReference type="GO" id="GO:0006508">
    <property type="term" value="P:proteolysis"/>
    <property type="evidence" value="ECO:0007669"/>
    <property type="project" value="UniProtKB-KW"/>
</dbReference>
<dbReference type="Gene3D" id="3.40.630.10">
    <property type="entry name" value="Zn peptidases"/>
    <property type="match status" value="1"/>
</dbReference>
<evidence type="ECO:0000256" key="5">
    <source>
        <dbReference type="ARBA" id="ARBA00022801"/>
    </source>
</evidence>
<dbReference type="AlphaFoldDB" id="A0A1N6Z4W4"/>
<dbReference type="PANTHER" id="PTHR32481">
    <property type="entry name" value="AMINOPEPTIDASE"/>
    <property type="match status" value="1"/>
</dbReference>
<keyword evidence="10" id="KW-1185">Reference proteome</keyword>
<dbReference type="PIRSF" id="PIRSF001123">
    <property type="entry name" value="PepA_GA"/>
    <property type="match status" value="1"/>
</dbReference>
<gene>
    <name evidence="9" type="ORF">SAMN05421858_1872</name>
</gene>
<dbReference type="Gene3D" id="2.40.30.40">
    <property type="entry name" value="Peptidase M42, domain 2"/>
    <property type="match status" value="1"/>
</dbReference>
<evidence type="ECO:0000256" key="4">
    <source>
        <dbReference type="ARBA" id="ARBA00022723"/>
    </source>
</evidence>
<feature type="active site" description="Proton acceptor" evidence="7">
    <location>
        <position position="221"/>
    </location>
</feature>
<dbReference type="InterPro" id="IPR023367">
    <property type="entry name" value="Peptidase_M42_dom2"/>
</dbReference>
<evidence type="ECO:0000256" key="6">
    <source>
        <dbReference type="PIRNR" id="PIRNR001123"/>
    </source>
</evidence>
<feature type="binding site" evidence="8">
    <location>
        <position position="189"/>
    </location>
    <ligand>
        <name>Zn(2+)</name>
        <dbReference type="ChEBI" id="CHEBI:29105"/>
        <label>2</label>
    </ligand>
</feature>
<dbReference type="InterPro" id="IPR008007">
    <property type="entry name" value="Peptidase_M42"/>
</dbReference>
<feature type="binding site" evidence="8">
    <location>
        <position position="244"/>
    </location>
    <ligand>
        <name>Zn(2+)</name>
        <dbReference type="ChEBI" id="CHEBI:29105"/>
        <label>1</label>
    </ligand>
</feature>
<dbReference type="GO" id="GO:0046872">
    <property type="term" value="F:metal ion binding"/>
    <property type="evidence" value="ECO:0007669"/>
    <property type="project" value="UniProtKB-UniRule"/>
</dbReference>
<evidence type="ECO:0000256" key="3">
    <source>
        <dbReference type="ARBA" id="ARBA00022670"/>
    </source>
</evidence>
<keyword evidence="2" id="KW-0031">Aminopeptidase</keyword>
<dbReference type="EMBL" id="FTNO01000001">
    <property type="protein sequence ID" value="SIR21855.1"/>
    <property type="molecule type" value="Genomic_DNA"/>
</dbReference>
<evidence type="ECO:0000256" key="1">
    <source>
        <dbReference type="ARBA" id="ARBA00006272"/>
    </source>
</evidence>
<feature type="binding site" evidence="8">
    <location>
        <position position="78"/>
    </location>
    <ligand>
        <name>Zn(2+)</name>
        <dbReference type="ChEBI" id="CHEBI:29105"/>
        <label>1</label>
    </ligand>
</feature>
<feature type="binding site" evidence="8">
    <location>
        <position position="189"/>
    </location>
    <ligand>
        <name>Zn(2+)</name>
        <dbReference type="ChEBI" id="CHEBI:29105"/>
        <label>1</label>
    </ligand>
</feature>
<evidence type="ECO:0000256" key="7">
    <source>
        <dbReference type="PIRSR" id="PIRSR001123-1"/>
    </source>
</evidence>
<accession>A0A1N6Z4W4</accession>
<feature type="binding site" evidence="8">
    <location>
        <position position="222"/>
    </location>
    <ligand>
        <name>Zn(2+)</name>
        <dbReference type="ChEBI" id="CHEBI:29105"/>
        <label>2</label>
    </ligand>
</feature>
<sequence length="369" mass="39561">MFGKLKTHHPSWFDMHERHREFLQTLLTTPSPSGFEVPGQRAWVEYVSEFADEVRTDEYGNAVAVVEGDGPEIAFAGHADQIGLIVAGIDEDGFIRVDKIGGSDRTVTKGQQVDIHTDDGVVNGVVGQRAIHLRDPADDEFEDITEQHVDIGASSEAEAKELVDVGDPIVFTPNIEELHGTRLAGPGIDNRVGTWVAAEALRRAADKGADATVYAVSTVQEEVGLQGAKMVGFDLDPDAIVAVDVTHAMDSPDVTNEEQFKDIDIDLGGGPVVARGSTNHIEVVKAIREAAKNADIPVQLQAAGIRTGTDADAFYTASGGTPSLNLGLPNRYMHTPVEVIDTDDLELSADLLAEFAVRASDRDGFSVDL</sequence>
<reference evidence="10" key="1">
    <citation type="submission" date="2017-01" db="EMBL/GenBank/DDBJ databases">
        <authorList>
            <person name="Varghese N."/>
            <person name="Submissions S."/>
        </authorList>
    </citation>
    <scope>NUCLEOTIDE SEQUENCE [LARGE SCALE GENOMIC DNA]</scope>
    <source>
        <strain evidence="10">CGMCC 1.7737</strain>
    </source>
</reference>
<keyword evidence="5" id="KW-0378">Hydrolase</keyword>
<dbReference type="GO" id="GO:0004177">
    <property type="term" value="F:aminopeptidase activity"/>
    <property type="evidence" value="ECO:0007669"/>
    <property type="project" value="UniProtKB-UniRule"/>
</dbReference>
<evidence type="ECO:0000256" key="2">
    <source>
        <dbReference type="ARBA" id="ARBA00022438"/>
    </source>
</evidence>
<keyword evidence="4 8" id="KW-0479">Metal-binding</keyword>
<evidence type="ECO:0000256" key="8">
    <source>
        <dbReference type="PIRSR" id="PIRSR001123-2"/>
    </source>
</evidence>
<dbReference type="PANTHER" id="PTHR32481:SF0">
    <property type="entry name" value="AMINOPEPTIDASE YPDE-RELATED"/>
    <property type="match status" value="1"/>
</dbReference>
<name>A0A1N6Z4W4_9EURY</name>
<evidence type="ECO:0000313" key="9">
    <source>
        <dbReference type="EMBL" id="SIR21855.1"/>
    </source>
</evidence>
<organism evidence="9 10">
    <name type="scientific">Haladaptatus litoreus</name>
    <dbReference type="NCBI Taxonomy" id="553468"/>
    <lineage>
        <taxon>Archaea</taxon>
        <taxon>Methanobacteriati</taxon>
        <taxon>Methanobacteriota</taxon>
        <taxon>Stenosarchaea group</taxon>
        <taxon>Halobacteria</taxon>
        <taxon>Halobacteriales</taxon>
        <taxon>Haladaptataceae</taxon>
        <taxon>Haladaptatus</taxon>
    </lineage>
</organism>
<dbReference type="Proteomes" id="UP000186914">
    <property type="component" value="Unassembled WGS sequence"/>
</dbReference>
<proteinExistence type="inferred from homology"/>
<comment type="cofactor">
    <cofactor evidence="8">
        <name>a divalent metal cation</name>
        <dbReference type="ChEBI" id="CHEBI:60240"/>
    </cofactor>
    <text evidence="8">Binds 2 divalent metal cations per subunit.</text>
</comment>
<dbReference type="SUPFAM" id="SSF101821">
    <property type="entry name" value="Aminopeptidase/glucanase lid domain"/>
    <property type="match status" value="1"/>
</dbReference>
<keyword evidence="3" id="KW-0645">Protease</keyword>
<comment type="similarity">
    <text evidence="1 6">Belongs to the peptidase M42 family.</text>
</comment>
<dbReference type="InterPro" id="IPR051464">
    <property type="entry name" value="Peptidase_M42_aminopept"/>
</dbReference>
<protein>
    <submittedName>
        <fullName evidence="9">Endoglucanase</fullName>
    </submittedName>
</protein>
<evidence type="ECO:0000313" key="10">
    <source>
        <dbReference type="Proteomes" id="UP000186914"/>
    </source>
</evidence>